<gene>
    <name evidence="1" type="ORF">T4A_5570</name>
</gene>
<dbReference type="EMBL" id="JYDR01000014">
    <property type="protein sequence ID" value="KRY76031.1"/>
    <property type="molecule type" value="Genomic_DNA"/>
</dbReference>
<proteinExistence type="predicted"/>
<evidence type="ECO:0000313" key="2">
    <source>
        <dbReference type="Proteomes" id="UP000054632"/>
    </source>
</evidence>
<comment type="caution">
    <text evidence="1">The sequence shown here is derived from an EMBL/GenBank/DDBJ whole genome shotgun (WGS) entry which is preliminary data.</text>
</comment>
<sequence length="42" mass="4742">MGEQCFDIGLIVQLTNGHLTKRLLIPGDTADDVLRYQNARKQ</sequence>
<dbReference type="Proteomes" id="UP000054632">
    <property type="component" value="Unassembled WGS sequence"/>
</dbReference>
<reference evidence="1 2" key="1">
    <citation type="submission" date="2015-01" db="EMBL/GenBank/DDBJ databases">
        <title>Evolution of Trichinella species and genotypes.</title>
        <authorList>
            <person name="Korhonen P.K."/>
            <person name="Edoardo P."/>
            <person name="Giuseppe L.R."/>
            <person name="Gasser R.B."/>
        </authorList>
    </citation>
    <scope>NUCLEOTIDE SEQUENCE [LARGE SCALE GENOMIC DNA]</scope>
    <source>
        <strain evidence="1">ISS13</strain>
    </source>
</reference>
<accession>A0A0V1EQQ0</accession>
<dbReference type="AlphaFoldDB" id="A0A0V1EQQ0"/>
<name>A0A0V1EQQ0_TRIPS</name>
<organism evidence="1 2">
    <name type="scientific">Trichinella pseudospiralis</name>
    <name type="common">Parasitic roundworm</name>
    <dbReference type="NCBI Taxonomy" id="6337"/>
    <lineage>
        <taxon>Eukaryota</taxon>
        <taxon>Metazoa</taxon>
        <taxon>Ecdysozoa</taxon>
        <taxon>Nematoda</taxon>
        <taxon>Enoplea</taxon>
        <taxon>Dorylaimia</taxon>
        <taxon>Trichinellida</taxon>
        <taxon>Trichinellidae</taxon>
        <taxon>Trichinella</taxon>
    </lineage>
</organism>
<evidence type="ECO:0000313" key="1">
    <source>
        <dbReference type="EMBL" id="KRY76031.1"/>
    </source>
</evidence>
<protein>
    <submittedName>
        <fullName evidence="1">Uncharacterized protein</fullName>
    </submittedName>
</protein>